<feature type="compositionally biased region" description="Low complexity" evidence="1">
    <location>
        <begin position="200"/>
        <end position="213"/>
    </location>
</feature>
<feature type="compositionally biased region" description="Low complexity" evidence="1">
    <location>
        <begin position="62"/>
        <end position="78"/>
    </location>
</feature>
<proteinExistence type="predicted"/>
<protein>
    <submittedName>
        <fullName evidence="2">Uncharacterized protein</fullName>
    </submittedName>
</protein>
<sequence>MDSNKTQHTVIDALDKTRQEHPHHSHQSNNPTGPLSHAVGNDVTDEILEQSEAVHIPKDDGTNNNNNNNSSSNNNYSVDNKDNKDKLIGLSTTATLPSSTWQPLASKSTNQLPAANVLASVHGYGAQDHHDKPSVLPEILPGFKDRMADIHHATLKSVADVNPSSGAGAAGGEGGRWTGGTMFPAMTTGFKNPFGGGGSVSQQHNQQQQHVGSATATEDANRRMARSSILYESSDLEESTTKLTDDDDDDKDHNSYQRSSTSTAGAGERRPSSTLVQGGQGGRRWSHELSPEKAGLDVVLDKIQQHPPATPASTHVHHPHRLTAEEKQLAAGAAFGGSEESGDQNILLDGLLHQRQQHDAERSAASTLDVISGVAIPTTTATAATPTSTRGVEAEQVLKAAPSVGQEHQKSIFHLAGNPETKKSLLLNHPESLGYHNVTKDQQQQQQQGMEDSTLAGLAGLGAQHQRNAASGQDVSKTRR</sequence>
<feature type="region of interest" description="Disordered" evidence="1">
    <location>
        <begin position="187"/>
        <end position="289"/>
    </location>
</feature>
<evidence type="ECO:0000313" key="2">
    <source>
        <dbReference type="EMBL" id="KAG0253904.1"/>
    </source>
</evidence>
<comment type="caution">
    <text evidence="2">The sequence shown here is derived from an EMBL/GenBank/DDBJ whole genome shotgun (WGS) entry which is preliminary data.</text>
</comment>
<name>A0AAD4H0X5_9FUNG</name>
<feature type="region of interest" description="Disordered" evidence="1">
    <location>
        <begin position="438"/>
        <end position="480"/>
    </location>
</feature>
<feature type="compositionally biased region" description="Basic and acidic residues" evidence="1">
    <location>
        <begin position="13"/>
        <end position="22"/>
    </location>
</feature>
<dbReference type="AlphaFoldDB" id="A0AAD4H0X5"/>
<evidence type="ECO:0000313" key="3">
    <source>
        <dbReference type="Proteomes" id="UP001194580"/>
    </source>
</evidence>
<dbReference type="Proteomes" id="UP001194580">
    <property type="component" value="Unassembled WGS sequence"/>
</dbReference>
<organism evidence="2 3">
    <name type="scientific">Linnemannia exigua</name>
    <dbReference type="NCBI Taxonomy" id="604196"/>
    <lineage>
        <taxon>Eukaryota</taxon>
        <taxon>Fungi</taxon>
        <taxon>Fungi incertae sedis</taxon>
        <taxon>Mucoromycota</taxon>
        <taxon>Mortierellomycotina</taxon>
        <taxon>Mortierellomycetes</taxon>
        <taxon>Mortierellales</taxon>
        <taxon>Mortierellaceae</taxon>
        <taxon>Linnemannia</taxon>
    </lineage>
</organism>
<gene>
    <name evidence="2" type="ORF">BGZ95_006178</name>
</gene>
<keyword evidence="3" id="KW-1185">Reference proteome</keyword>
<evidence type="ECO:0000256" key="1">
    <source>
        <dbReference type="SAM" id="MobiDB-lite"/>
    </source>
</evidence>
<feature type="compositionally biased region" description="Polar residues" evidence="1">
    <location>
        <begin position="465"/>
        <end position="480"/>
    </location>
</feature>
<reference evidence="2" key="1">
    <citation type="journal article" date="2020" name="Fungal Divers.">
        <title>Resolving the Mortierellaceae phylogeny through synthesis of multi-gene phylogenetics and phylogenomics.</title>
        <authorList>
            <person name="Vandepol N."/>
            <person name="Liber J."/>
            <person name="Desiro A."/>
            <person name="Na H."/>
            <person name="Kennedy M."/>
            <person name="Barry K."/>
            <person name="Grigoriev I.V."/>
            <person name="Miller A.N."/>
            <person name="O'Donnell K."/>
            <person name="Stajich J.E."/>
            <person name="Bonito G."/>
        </authorList>
    </citation>
    <scope>NUCLEOTIDE SEQUENCE</scope>
    <source>
        <strain evidence="2">NRRL 28262</strain>
    </source>
</reference>
<dbReference type="EMBL" id="JAAAIL010002877">
    <property type="protein sequence ID" value="KAG0253904.1"/>
    <property type="molecule type" value="Genomic_DNA"/>
</dbReference>
<feature type="region of interest" description="Disordered" evidence="1">
    <location>
        <begin position="1"/>
        <end position="83"/>
    </location>
</feature>
<accession>A0AAD4H0X5</accession>